<dbReference type="AlphaFoldDB" id="A0A1X6MLG0"/>
<keyword evidence="3" id="KW-0227">DNA damage</keyword>
<dbReference type="InterPro" id="IPR018326">
    <property type="entry name" value="Rad4_beta-hairpin_dom1"/>
</dbReference>
<evidence type="ECO:0008006" key="12">
    <source>
        <dbReference type="Google" id="ProtNLM"/>
    </source>
</evidence>
<dbReference type="Gene3D" id="3.30.70.2460">
    <property type="entry name" value="Rad4, beta-hairpin domain BHD3"/>
    <property type="match status" value="1"/>
</dbReference>
<feature type="region of interest" description="Disordered" evidence="6">
    <location>
        <begin position="280"/>
        <end position="394"/>
    </location>
</feature>
<dbReference type="Pfam" id="PF10405">
    <property type="entry name" value="BHD_3"/>
    <property type="match status" value="1"/>
</dbReference>
<evidence type="ECO:0000313" key="10">
    <source>
        <dbReference type="EMBL" id="OSX57287.1"/>
    </source>
</evidence>
<gene>
    <name evidence="10" type="ORF">POSPLADRAFT_1037103</name>
</gene>
<feature type="region of interest" description="Disordered" evidence="6">
    <location>
        <begin position="896"/>
        <end position="1035"/>
    </location>
</feature>
<dbReference type="GO" id="GO:0003697">
    <property type="term" value="F:single-stranded DNA binding"/>
    <property type="evidence" value="ECO:0007669"/>
    <property type="project" value="TreeGrafter"/>
</dbReference>
<feature type="region of interest" description="Disordered" evidence="6">
    <location>
        <begin position="779"/>
        <end position="798"/>
    </location>
</feature>
<evidence type="ECO:0000259" key="9">
    <source>
        <dbReference type="SMART" id="SM01032"/>
    </source>
</evidence>
<dbReference type="GO" id="GO:0003684">
    <property type="term" value="F:damaged DNA binding"/>
    <property type="evidence" value="ECO:0007669"/>
    <property type="project" value="InterPro"/>
</dbReference>
<feature type="compositionally biased region" description="Acidic residues" evidence="6">
    <location>
        <begin position="307"/>
        <end position="318"/>
    </location>
</feature>
<comment type="subcellular location">
    <subcellularLocation>
        <location evidence="1">Nucleus</location>
    </subcellularLocation>
</comment>
<dbReference type="GeneID" id="36322143"/>
<feature type="compositionally biased region" description="Polar residues" evidence="6">
    <location>
        <begin position="339"/>
        <end position="351"/>
    </location>
</feature>
<dbReference type="SMART" id="SM01030">
    <property type="entry name" value="BHD_1"/>
    <property type="match status" value="1"/>
</dbReference>
<evidence type="ECO:0000259" key="8">
    <source>
        <dbReference type="SMART" id="SM01031"/>
    </source>
</evidence>
<dbReference type="Pfam" id="PF10404">
    <property type="entry name" value="BHD_2"/>
    <property type="match status" value="1"/>
</dbReference>
<dbReference type="Gene3D" id="2.20.20.110">
    <property type="entry name" value="Rad4, beta-hairpin domain BHD1"/>
    <property type="match status" value="1"/>
</dbReference>
<feature type="compositionally biased region" description="Basic and acidic residues" evidence="6">
    <location>
        <begin position="32"/>
        <end position="48"/>
    </location>
</feature>
<feature type="compositionally biased region" description="Acidic residues" evidence="6">
    <location>
        <begin position="14"/>
        <end position="23"/>
    </location>
</feature>
<name>A0A1X6MLG0_9APHY</name>
<dbReference type="InterPro" id="IPR018328">
    <property type="entry name" value="Rad4_beta-hairpin_dom3"/>
</dbReference>
<sequence length="1035" mass="115553">MLGSAENSSVAGGDSDDDFDWEEVIVPQADQPEDHAQPLESALDRASDTQDLQEGPSERPNIEITIQTHRRGKKDSPKCVSLALVLRLATKFEGGRKNPRAEQIQAERLARLMCHQIHTVALLANARIRNKWINDPLLHARLMSLTPLHLQNAFSSITRTRYPEAAQRGRMFESAVVRLAEWWGQNFRVDRTGHIRSRTFDEVQKKITVDKKGKGKARALADDLDDDDMEGEMIRSEKSLMKHALMMRGSRDTSAQLFTALCRALGIPTRLVVSLQSVPWQASVGKPKPTTKKSKKKAEAEEGARSDEDDDMEMEEVQIPDLPSATAAAKGKGKEVLAGTSQRIGSEQPQVNGADKGKQKAPPVIKLRQSRGRKWGNVPTEQPRRRERTPNPTTTAPVFWAEVFSRADARWLSVDPVRCIVNKRKAFDPTPNPNAVTKPDRSRPVKVENRMVYVVAFEEDSYGRDVTPRYAREFGAKVSKMQQGGKGRKEWWERIIGLVKRPYRLHRDDLEDEELTTNQLTEAMPTSMAGFKNHPLYVLERHLKRDEVIHPPVELGKFRGEPVYPRSSVVALKTAENWMRQGRNVREGAQPMKWVKQRAMTVNKQRAIEMALMEGKSRAGEQGEGDGFAGEDAAMQALYAENQTELYKPNPIINGKVPKNDFGNIDLYVPSMLPAGAVHIPYKGTAKVARQLGFDFAEAVTGFEFKKRRAFPVVTGIVVAAENEEAVLDSTNRFPSKAYWEAEHDAEEKRRAKREEQVIKRWTKLVHGLRIRQRLQEQYAGGEQREGSPSGANEEDVQGQGGFLTAADDVVQPYTLPRNFHEVLPTSTTISLAPLNKQDDTSSTLDAIESRGHDEEHKIVGETGSESDEDKDMEQVVALALPGQSVPLPKTMLELAEAAARQRDELSEQERRIPASPAPESSQVQTRTARANGSGARSTPTGTHTPKPFTKTRSARGSDKRRTRKRTRDDAQSASAGSDVEPATSTKASPAKRARKTVAPVPASDRVLRTHTTKSASKVQEEREMEEAFREAITE</sequence>
<dbReference type="GO" id="GO:0006289">
    <property type="term" value="P:nucleotide-excision repair"/>
    <property type="evidence" value="ECO:0007669"/>
    <property type="project" value="InterPro"/>
</dbReference>
<feature type="compositionally biased region" description="Basic and acidic residues" evidence="6">
    <location>
        <begin position="297"/>
        <end position="306"/>
    </location>
</feature>
<evidence type="ECO:0000259" key="7">
    <source>
        <dbReference type="SMART" id="SM01030"/>
    </source>
</evidence>
<feature type="compositionally biased region" description="Polar residues" evidence="6">
    <location>
        <begin position="919"/>
        <end position="944"/>
    </location>
</feature>
<dbReference type="FunFam" id="3.30.70.2460:FF:000001">
    <property type="entry name" value="DNA repair protein Rad4 family"/>
    <property type="match status" value="1"/>
</dbReference>
<dbReference type="SUPFAM" id="SSF54001">
    <property type="entry name" value="Cysteine proteinases"/>
    <property type="match status" value="1"/>
</dbReference>
<feature type="domain" description="Rad4 beta-hairpin" evidence="8">
    <location>
        <begin position="572"/>
        <end position="650"/>
    </location>
</feature>
<proteinExistence type="inferred from homology"/>
<accession>A0A1X6MLG0</accession>
<organism evidence="10 11">
    <name type="scientific">Postia placenta MAD-698-R-SB12</name>
    <dbReference type="NCBI Taxonomy" id="670580"/>
    <lineage>
        <taxon>Eukaryota</taxon>
        <taxon>Fungi</taxon>
        <taxon>Dikarya</taxon>
        <taxon>Basidiomycota</taxon>
        <taxon>Agaricomycotina</taxon>
        <taxon>Agaricomycetes</taxon>
        <taxon>Polyporales</taxon>
        <taxon>Adustoporiaceae</taxon>
        <taxon>Rhodonia</taxon>
    </lineage>
</organism>
<keyword evidence="11" id="KW-1185">Reference proteome</keyword>
<feature type="compositionally biased region" description="Basic and acidic residues" evidence="6">
    <location>
        <begin position="900"/>
        <end position="913"/>
    </location>
</feature>
<dbReference type="GO" id="GO:0005737">
    <property type="term" value="C:cytoplasm"/>
    <property type="evidence" value="ECO:0007669"/>
    <property type="project" value="TreeGrafter"/>
</dbReference>
<feature type="compositionally biased region" description="Basic and acidic residues" evidence="6">
    <location>
        <begin position="848"/>
        <end position="860"/>
    </location>
</feature>
<dbReference type="InterPro" id="IPR018325">
    <property type="entry name" value="Rad4/PNGase_transGLS-fold"/>
</dbReference>
<feature type="domain" description="Rad4 beta-hairpin" evidence="9">
    <location>
        <begin position="657"/>
        <end position="731"/>
    </location>
</feature>
<feature type="region of interest" description="Disordered" evidence="6">
    <location>
        <begin position="1"/>
        <end position="70"/>
    </location>
</feature>
<evidence type="ECO:0000256" key="5">
    <source>
        <dbReference type="ARBA" id="ARBA00023242"/>
    </source>
</evidence>
<dbReference type="EMBL" id="KZ110609">
    <property type="protein sequence ID" value="OSX57287.1"/>
    <property type="molecule type" value="Genomic_DNA"/>
</dbReference>
<keyword evidence="5" id="KW-0539">Nucleus</keyword>
<evidence type="ECO:0000256" key="2">
    <source>
        <dbReference type="ARBA" id="ARBA00009525"/>
    </source>
</evidence>
<dbReference type="STRING" id="670580.A0A1X6MLG0"/>
<dbReference type="InterPro" id="IPR018327">
    <property type="entry name" value="BHD_2"/>
</dbReference>
<dbReference type="OrthoDB" id="300780at2759"/>
<feature type="compositionally biased region" description="Polar residues" evidence="6">
    <location>
        <begin position="1"/>
        <end position="10"/>
    </location>
</feature>
<feature type="domain" description="Rad4 beta-hairpin" evidence="7">
    <location>
        <begin position="520"/>
        <end position="570"/>
    </location>
</feature>
<evidence type="ECO:0000256" key="4">
    <source>
        <dbReference type="ARBA" id="ARBA00023204"/>
    </source>
</evidence>
<dbReference type="Gene3D" id="3.30.60.290">
    <property type="entry name" value="Rad4, beta-hairpin domain BHD2"/>
    <property type="match status" value="1"/>
</dbReference>
<dbReference type="Proteomes" id="UP000194127">
    <property type="component" value="Unassembled WGS sequence"/>
</dbReference>
<dbReference type="Pfam" id="PF10403">
    <property type="entry name" value="BHD_1"/>
    <property type="match status" value="1"/>
</dbReference>
<evidence type="ECO:0000256" key="1">
    <source>
        <dbReference type="ARBA" id="ARBA00004123"/>
    </source>
</evidence>
<dbReference type="PANTHER" id="PTHR12135">
    <property type="entry name" value="DNA REPAIR PROTEIN XP-C / RAD4"/>
    <property type="match status" value="1"/>
</dbReference>
<dbReference type="PANTHER" id="PTHR12135:SF0">
    <property type="entry name" value="DNA REPAIR PROTEIN COMPLEMENTING XP-C CELLS"/>
    <property type="match status" value="1"/>
</dbReference>
<feature type="region of interest" description="Disordered" evidence="6">
    <location>
        <begin position="848"/>
        <end position="871"/>
    </location>
</feature>
<keyword evidence="4" id="KW-0234">DNA repair</keyword>
<comment type="similarity">
    <text evidence="2">Belongs to the XPC family.</text>
</comment>
<dbReference type="InterPro" id="IPR036985">
    <property type="entry name" value="Transglutaminase-like_sf"/>
</dbReference>
<dbReference type="InterPro" id="IPR004583">
    <property type="entry name" value="DNA_repair_Rad4"/>
</dbReference>
<reference evidence="10 11" key="1">
    <citation type="submission" date="2017-04" db="EMBL/GenBank/DDBJ databases">
        <title>Genome Sequence of the Model Brown-Rot Fungus Postia placenta SB12.</title>
        <authorList>
            <consortium name="DOE Joint Genome Institute"/>
            <person name="Gaskell J."/>
            <person name="Kersten P."/>
            <person name="Larrondo L.F."/>
            <person name="Canessa P."/>
            <person name="Martinez D."/>
            <person name="Hibbett D."/>
            <person name="Schmoll M."/>
            <person name="Kubicek C.P."/>
            <person name="Martinez A.T."/>
            <person name="Yadav J."/>
            <person name="Master E."/>
            <person name="Magnuson J.K."/>
            <person name="James T."/>
            <person name="Yaver D."/>
            <person name="Berka R."/>
            <person name="Labutti K."/>
            <person name="Lipzen A."/>
            <person name="Aerts A."/>
            <person name="Barry K."/>
            <person name="Henrissat B."/>
            <person name="Blanchette R."/>
            <person name="Grigoriev I."/>
            <person name="Cullen D."/>
        </authorList>
    </citation>
    <scope>NUCLEOTIDE SEQUENCE [LARGE SCALE GENOMIC DNA]</scope>
    <source>
        <strain evidence="10 11">MAD-698-R-SB12</strain>
    </source>
</reference>
<dbReference type="SMART" id="SM01032">
    <property type="entry name" value="BHD_3"/>
    <property type="match status" value="1"/>
</dbReference>
<dbReference type="Gene3D" id="3.90.260.10">
    <property type="entry name" value="Transglutaminase-like"/>
    <property type="match status" value="1"/>
</dbReference>
<dbReference type="Pfam" id="PF03835">
    <property type="entry name" value="Rad4"/>
    <property type="match status" value="1"/>
</dbReference>
<dbReference type="GO" id="GO:0000111">
    <property type="term" value="C:nucleotide-excision repair factor 2 complex"/>
    <property type="evidence" value="ECO:0007669"/>
    <property type="project" value="TreeGrafter"/>
</dbReference>
<dbReference type="GO" id="GO:0071942">
    <property type="term" value="C:XPC complex"/>
    <property type="evidence" value="ECO:0007669"/>
    <property type="project" value="TreeGrafter"/>
</dbReference>
<evidence type="ECO:0000256" key="6">
    <source>
        <dbReference type="SAM" id="MobiDB-lite"/>
    </source>
</evidence>
<protein>
    <recommendedName>
        <fullName evidence="12">Rad4 beta-hairpin domain-containing protein</fullName>
    </recommendedName>
</protein>
<evidence type="ECO:0000313" key="11">
    <source>
        <dbReference type="Proteomes" id="UP000194127"/>
    </source>
</evidence>
<dbReference type="InterPro" id="IPR042488">
    <property type="entry name" value="Rad4_BHD3_sf"/>
</dbReference>
<dbReference type="SMART" id="SM01031">
    <property type="entry name" value="BHD_2"/>
    <property type="match status" value="1"/>
</dbReference>
<evidence type="ECO:0000256" key="3">
    <source>
        <dbReference type="ARBA" id="ARBA00022763"/>
    </source>
</evidence>
<dbReference type="RefSeq" id="XP_024334081.1">
    <property type="nucleotide sequence ID" value="XM_024477193.1"/>
</dbReference>
<dbReference type="GO" id="GO:0006298">
    <property type="term" value="P:mismatch repair"/>
    <property type="evidence" value="ECO:0007669"/>
    <property type="project" value="TreeGrafter"/>
</dbReference>
<feature type="compositionally biased region" description="Basic and acidic residues" evidence="6">
    <location>
        <begin position="1019"/>
        <end position="1035"/>
    </location>
</feature>
<dbReference type="InterPro" id="IPR038765">
    <property type="entry name" value="Papain-like_cys_pep_sf"/>
</dbReference>